<dbReference type="InterPro" id="IPR008978">
    <property type="entry name" value="HSP20-like_chaperone"/>
</dbReference>
<protein>
    <submittedName>
        <fullName evidence="5">Hsp20/alpha crystallin family protein</fullName>
    </submittedName>
</protein>
<feature type="domain" description="SHSP" evidence="4">
    <location>
        <begin position="49"/>
        <end position="152"/>
    </location>
</feature>
<dbReference type="SUPFAM" id="SSF49764">
    <property type="entry name" value="HSP20-like chaperones"/>
    <property type="match status" value="1"/>
</dbReference>
<feature type="transmembrane region" description="Helical" evidence="3">
    <location>
        <begin position="6"/>
        <end position="27"/>
    </location>
</feature>
<evidence type="ECO:0000259" key="4">
    <source>
        <dbReference type="PROSITE" id="PS01031"/>
    </source>
</evidence>
<comment type="caution">
    <text evidence="5">The sequence shown here is derived from an EMBL/GenBank/DDBJ whole genome shotgun (WGS) entry which is preliminary data.</text>
</comment>
<proteinExistence type="inferred from homology"/>
<keyword evidence="6" id="KW-1185">Reference proteome</keyword>
<evidence type="ECO:0000256" key="2">
    <source>
        <dbReference type="RuleBase" id="RU003616"/>
    </source>
</evidence>
<dbReference type="InterPro" id="IPR002068">
    <property type="entry name" value="A-crystallin/Hsp20_dom"/>
</dbReference>
<dbReference type="OrthoDB" id="9811615at2"/>
<sequence length="152" mass="18229">MIIYNYYIPCYYYFVNIKFTFLGRMIIMSNKAFNLETFNHYFKNFQEKLATEIFNVSIDSDVKEEHDQYILKAKIPNSSKNLLNLKFFNNILTIRGEKYDYLEEKKVPLFEQFTFYNVNVPKIYAEYKNGILEVRLPKLMPGEDVVQSINVH</sequence>
<accession>A0A418IN95</accession>
<comment type="similarity">
    <text evidence="1 2">Belongs to the small heat shock protein (HSP20) family.</text>
</comment>
<name>A0A418IN95_STAXY</name>
<evidence type="ECO:0000256" key="1">
    <source>
        <dbReference type="PROSITE-ProRule" id="PRU00285"/>
    </source>
</evidence>
<reference evidence="5 6" key="1">
    <citation type="journal article" date="2016" name="Front. Microbiol.">
        <title>Comprehensive Phylogenetic Analysis of Bovine Non-aureus Staphylococci Species Based on Whole-Genome Sequencing.</title>
        <authorList>
            <person name="Naushad S."/>
            <person name="Barkema H.W."/>
            <person name="Luby C."/>
            <person name="Condas L.A."/>
            <person name="Nobrega D.B."/>
            <person name="Carson D.A."/>
            <person name="De Buck J."/>
        </authorList>
    </citation>
    <scope>NUCLEOTIDE SEQUENCE [LARGE SCALE GENOMIC DNA]</scope>
    <source>
        <strain evidence="5 6">SNUC 102</strain>
    </source>
</reference>
<dbReference type="AlphaFoldDB" id="A0A418IN95"/>
<evidence type="ECO:0000313" key="6">
    <source>
        <dbReference type="Proteomes" id="UP000285567"/>
    </source>
</evidence>
<dbReference type="Proteomes" id="UP000285567">
    <property type="component" value="Unassembled WGS sequence"/>
</dbReference>
<dbReference type="CDD" id="cd06464">
    <property type="entry name" value="ACD_sHsps-like"/>
    <property type="match status" value="1"/>
</dbReference>
<keyword evidence="3" id="KW-0812">Transmembrane</keyword>
<evidence type="ECO:0000313" key="5">
    <source>
        <dbReference type="EMBL" id="RIN10646.1"/>
    </source>
</evidence>
<dbReference type="PROSITE" id="PS01031">
    <property type="entry name" value="SHSP"/>
    <property type="match status" value="1"/>
</dbReference>
<evidence type="ECO:0000256" key="3">
    <source>
        <dbReference type="SAM" id="Phobius"/>
    </source>
</evidence>
<keyword evidence="3" id="KW-0472">Membrane</keyword>
<organism evidence="5 6">
    <name type="scientific">Staphylococcus xylosus</name>
    <dbReference type="NCBI Taxonomy" id="1288"/>
    <lineage>
        <taxon>Bacteria</taxon>
        <taxon>Bacillati</taxon>
        <taxon>Bacillota</taxon>
        <taxon>Bacilli</taxon>
        <taxon>Bacillales</taxon>
        <taxon>Staphylococcaceae</taxon>
        <taxon>Staphylococcus</taxon>
    </lineage>
</organism>
<gene>
    <name evidence="5" type="ORF">BU097_07780</name>
</gene>
<dbReference type="Gene3D" id="2.60.40.790">
    <property type="match status" value="1"/>
</dbReference>
<dbReference type="Pfam" id="PF00011">
    <property type="entry name" value="HSP20"/>
    <property type="match status" value="1"/>
</dbReference>
<keyword evidence="3" id="KW-1133">Transmembrane helix</keyword>
<dbReference type="EMBL" id="QXUL01000034">
    <property type="protein sequence ID" value="RIN10646.1"/>
    <property type="molecule type" value="Genomic_DNA"/>
</dbReference>